<dbReference type="SUPFAM" id="SSF47391">
    <property type="entry name" value="Dimerization-anchoring domain of cAMP-dependent PK regulatory subunit"/>
    <property type="match status" value="1"/>
</dbReference>
<protein>
    <recommendedName>
        <fullName evidence="3">RIIa domain-containing protein 1</fullName>
    </recommendedName>
</protein>
<dbReference type="AlphaFoldDB" id="A0A9Q1FAZ3"/>
<dbReference type="InterPro" id="IPR059162">
    <property type="entry name" value="RIIAD1"/>
</dbReference>
<proteinExistence type="predicted"/>
<dbReference type="Gene3D" id="1.20.890.10">
    <property type="entry name" value="cAMP-dependent protein kinase regulatory subunit, dimerization-anchoring domain"/>
    <property type="match status" value="1"/>
</dbReference>
<evidence type="ECO:0008006" key="3">
    <source>
        <dbReference type="Google" id="ProtNLM"/>
    </source>
</evidence>
<comment type="caution">
    <text evidence="1">The sequence shown here is derived from an EMBL/GenBank/DDBJ whole genome shotgun (WGS) entry which is preliminary data.</text>
</comment>
<name>A0A9Q1FAZ3_SYNKA</name>
<dbReference type="EMBL" id="JAINUF010000007">
    <property type="protein sequence ID" value="KAJ8354714.1"/>
    <property type="molecule type" value="Genomic_DNA"/>
</dbReference>
<evidence type="ECO:0000313" key="1">
    <source>
        <dbReference type="EMBL" id="KAJ8354714.1"/>
    </source>
</evidence>
<organism evidence="1 2">
    <name type="scientific">Synaphobranchus kaupii</name>
    <name type="common">Kaup's arrowtooth eel</name>
    <dbReference type="NCBI Taxonomy" id="118154"/>
    <lineage>
        <taxon>Eukaryota</taxon>
        <taxon>Metazoa</taxon>
        <taxon>Chordata</taxon>
        <taxon>Craniata</taxon>
        <taxon>Vertebrata</taxon>
        <taxon>Euteleostomi</taxon>
        <taxon>Actinopterygii</taxon>
        <taxon>Neopterygii</taxon>
        <taxon>Teleostei</taxon>
        <taxon>Anguilliformes</taxon>
        <taxon>Synaphobranchidae</taxon>
        <taxon>Synaphobranchus</taxon>
    </lineage>
</organism>
<sequence>MAEKTGMDKLDIGALNPEQQEKLRQFKINTRIANEKYLRSHPEVEMLLSDFLREVFLKRPTDVREFAADHFTDPNLAKTIYSKLQGNFD</sequence>
<dbReference type="CDD" id="cd22971">
    <property type="entry name" value="DD_RIIAD1"/>
    <property type="match status" value="1"/>
</dbReference>
<evidence type="ECO:0000313" key="2">
    <source>
        <dbReference type="Proteomes" id="UP001152622"/>
    </source>
</evidence>
<dbReference type="Proteomes" id="UP001152622">
    <property type="component" value="Chromosome 7"/>
</dbReference>
<gene>
    <name evidence="1" type="ORF">SKAU_G00222810</name>
</gene>
<dbReference type="PANTHER" id="PTHR15505:SF4">
    <property type="entry name" value="RIIA DOMAIN-CONTAINING PROTEIN 1"/>
    <property type="match status" value="1"/>
</dbReference>
<dbReference type="PANTHER" id="PTHR15505">
    <property type="entry name" value="RIIA DOMAIN-CONTAINING PROTEIN 1"/>
    <property type="match status" value="1"/>
</dbReference>
<dbReference type="OrthoDB" id="10249338at2759"/>
<reference evidence="1" key="1">
    <citation type="journal article" date="2023" name="Science">
        <title>Genome structures resolve the early diversification of teleost fishes.</title>
        <authorList>
            <person name="Parey E."/>
            <person name="Louis A."/>
            <person name="Montfort J."/>
            <person name="Bouchez O."/>
            <person name="Roques C."/>
            <person name="Iampietro C."/>
            <person name="Lluch J."/>
            <person name="Castinel A."/>
            <person name="Donnadieu C."/>
            <person name="Desvignes T."/>
            <person name="Floi Bucao C."/>
            <person name="Jouanno E."/>
            <person name="Wen M."/>
            <person name="Mejri S."/>
            <person name="Dirks R."/>
            <person name="Jansen H."/>
            <person name="Henkel C."/>
            <person name="Chen W.J."/>
            <person name="Zahm M."/>
            <person name="Cabau C."/>
            <person name="Klopp C."/>
            <person name="Thompson A.W."/>
            <person name="Robinson-Rechavi M."/>
            <person name="Braasch I."/>
            <person name="Lecointre G."/>
            <person name="Bobe J."/>
            <person name="Postlethwait J.H."/>
            <person name="Berthelot C."/>
            <person name="Roest Crollius H."/>
            <person name="Guiguen Y."/>
        </authorList>
    </citation>
    <scope>NUCLEOTIDE SEQUENCE</scope>
    <source>
        <strain evidence="1">WJC10195</strain>
    </source>
</reference>
<accession>A0A9Q1FAZ3</accession>
<keyword evidence="2" id="KW-1185">Reference proteome</keyword>